<reference evidence="2 3" key="1">
    <citation type="journal article" date="2014" name="J. Biotechnol.">
        <title>Complete genome sequence of the actinobacterium Actinoplanes friuliensis HAG 010964, producer of the lipopeptide antibiotic friulimycin.</title>
        <authorList>
            <person name="Ruckert C."/>
            <person name="Szczepanowski R."/>
            <person name="Albersmeier A."/>
            <person name="Goesmann A."/>
            <person name="Fischer N."/>
            <person name="Steinkamper A."/>
            <person name="Puhler A."/>
            <person name="Biener R."/>
            <person name="Schwartz D."/>
            <person name="Kalinowski J."/>
        </authorList>
    </citation>
    <scope>NUCLEOTIDE SEQUENCE [LARGE SCALE GENOMIC DNA]</scope>
    <source>
        <strain evidence="2 3">DSM 7358</strain>
    </source>
</reference>
<evidence type="ECO:0000313" key="3">
    <source>
        <dbReference type="Proteomes" id="UP000017746"/>
    </source>
</evidence>
<accession>U5W700</accession>
<keyword evidence="1" id="KW-1133">Transmembrane helix</keyword>
<feature type="transmembrane region" description="Helical" evidence="1">
    <location>
        <begin position="54"/>
        <end position="75"/>
    </location>
</feature>
<organism evidence="2 3">
    <name type="scientific">Actinoplanes friuliensis DSM 7358</name>
    <dbReference type="NCBI Taxonomy" id="1246995"/>
    <lineage>
        <taxon>Bacteria</taxon>
        <taxon>Bacillati</taxon>
        <taxon>Actinomycetota</taxon>
        <taxon>Actinomycetes</taxon>
        <taxon>Micromonosporales</taxon>
        <taxon>Micromonosporaceae</taxon>
        <taxon>Actinoplanes</taxon>
    </lineage>
</organism>
<dbReference type="eggNOG" id="ENOG5032QVU">
    <property type="taxonomic scope" value="Bacteria"/>
</dbReference>
<name>U5W700_9ACTN</name>
<keyword evidence="3" id="KW-1185">Reference proteome</keyword>
<dbReference type="KEGG" id="afs:AFR_27225"/>
<proteinExistence type="predicted"/>
<feature type="transmembrane region" description="Helical" evidence="1">
    <location>
        <begin position="27"/>
        <end position="47"/>
    </location>
</feature>
<dbReference type="HOGENOM" id="CLU_130966_0_0_11"/>
<dbReference type="AlphaFoldDB" id="U5W700"/>
<dbReference type="Proteomes" id="UP000017746">
    <property type="component" value="Chromosome"/>
</dbReference>
<evidence type="ECO:0000256" key="1">
    <source>
        <dbReference type="SAM" id="Phobius"/>
    </source>
</evidence>
<sequence>MATIVALALLAVPRAVLHDLDVIHEGTVLNAVLVFVPLLIWVVVAVLHASNPFLALLATGCVYGLCLAVVHTVFWSPGTVDTAIPDLVLRGAVILSSLFTGIALGTVCGVVAWGLGRLRTSGCRRSRR</sequence>
<dbReference type="EMBL" id="CP006272">
    <property type="protein sequence ID" value="AGZ43706.1"/>
    <property type="molecule type" value="Genomic_DNA"/>
</dbReference>
<evidence type="ECO:0008006" key="4">
    <source>
        <dbReference type="Google" id="ProtNLM"/>
    </source>
</evidence>
<protein>
    <recommendedName>
        <fullName evidence="4">Integral membrane protein</fullName>
    </recommendedName>
</protein>
<evidence type="ECO:0000313" key="2">
    <source>
        <dbReference type="EMBL" id="AGZ43706.1"/>
    </source>
</evidence>
<gene>
    <name evidence="2" type="ORF">AFR_27225</name>
</gene>
<dbReference type="PATRIC" id="fig|1246995.3.peg.5517"/>
<dbReference type="STRING" id="1246995.AFR_27225"/>
<keyword evidence="1" id="KW-0812">Transmembrane</keyword>
<keyword evidence="1" id="KW-0472">Membrane</keyword>
<feature type="transmembrane region" description="Helical" evidence="1">
    <location>
        <begin position="87"/>
        <end position="115"/>
    </location>
</feature>